<dbReference type="Proteomes" id="UP000435877">
    <property type="component" value="Unassembled WGS sequence"/>
</dbReference>
<gene>
    <name evidence="1" type="ORF">IHBHHGIJ_01665</name>
    <name evidence="2" type="ORF">KFEGEMFD_01267</name>
</gene>
<evidence type="ECO:0000313" key="2">
    <source>
        <dbReference type="EMBL" id="CAA0095442.1"/>
    </source>
</evidence>
<proteinExistence type="predicted"/>
<protein>
    <submittedName>
        <fullName evidence="2">Uncharacterized protein</fullName>
    </submittedName>
</protein>
<sequence>MPLLEITADLNPRSVNHDLIKVIRIVSNHLKSNSFPNLEPPQPTIPIYLAYLSTVTTFQHPVDCIATIGFMIMIPISCIDLLLS</sequence>
<name>A0A5S9NXL5_9GAMM</name>
<evidence type="ECO:0000313" key="1">
    <source>
        <dbReference type="EMBL" id="CAA0088947.1"/>
    </source>
</evidence>
<organism evidence="2 4">
    <name type="scientific">Zhongshania aliphaticivorans</name>
    <dbReference type="NCBI Taxonomy" id="1470434"/>
    <lineage>
        <taxon>Bacteria</taxon>
        <taxon>Pseudomonadati</taxon>
        <taxon>Pseudomonadota</taxon>
        <taxon>Gammaproteobacteria</taxon>
        <taxon>Cellvibrionales</taxon>
        <taxon>Spongiibacteraceae</taxon>
        <taxon>Zhongshania</taxon>
    </lineage>
</organism>
<dbReference type="EMBL" id="CACSIM010000002">
    <property type="protein sequence ID" value="CAA0095442.1"/>
    <property type="molecule type" value="Genomic_DNA"/>
</dbReference>
<reference evidence="3 4" key="1">
    <citation type="submission" date="2019-11" db="EMBL/GenBank/DDBJ databases">
        <authorList>
            <person name="Holert J."/>
        </authorList>
    </citation>
    <scope>NUCLEOTIDE SEQUENCE [LARGE SCALE GENOMIC DNA]</scope>
    <source>
        <strain evidence="2">BC3_2A</strain>
        <strain evidence="1">SB11_1A</strain>
    </source>
</reference>
<dbReference type="EMBL" id="CACSIK010000001">
    <property type="protein sequence ID" value="CAA0088947.1"/>
    <property type="molecule type" value="Genomic_DNA"/>
</dbReference>
<accession>A0A5S9NXL5</accession>
<dbReference type="AlphaFoldDB" id="A0A5S9NXL5"/>
<keyword evidence="3" id="KW-1185">Reference proteome</keyword>
<dbReference type="Proteomes" id="UP000439591">
    <property type="component" value="Unassembled WGS sequence"/>
</dbReference>
<evidence type="ECO:0000313" key="4">
    <source>
        <dbReference type="Proteomes" id="UP000439591"/>
    </source>
</evidence>
<evidence type="ECO:0000313" key="3">
    <source>
        <dbReference type="Proteomes" id="UP000435877"/>
    </source>
</evidence>